<accession>A0AAV1R3M8</accession>
<gene>
    <name evidence="1" type="ORF">DCAF_LOCUS5345</name>
</gene>
<dbReference type="AlphaFoldDB" id="A0AAV1R3M8"/>
<organism evidence="1 2">
    <name type="scientific">Dovyalis caffra</name>
    <dbReference type="NCBI Taxonomy" id="77055"/>
    <lineage>
        <taxon>Eukaryota</taxon>
        <taxon>Viridiplantae</taxon>
        <taxon>Streptophyta</taxon>
        <taxon>Embryophyta</taxon>
        <taxon>Tracheophyta</taxon>
        <taxon>Spermatophyta</taxon>
        <taxon>Magnoliopsida</taxon>
        <taxon>eudicotyledons</taxon>
        <taxon>Gunneridae</taxon>
        <taxon>Pentapetalae</taxon>
        <taxon>rosids</taxon>
        <taxon>fabids</taxon>
        <taxon>Malpighiales</taxon>
        <taxon>Salicaceae</taxon>
        <taxon>Flacourtieae</taxon>
        <taxon>Dovyalis</taxon>
    </lineage>
</organism>
<evidence type="ECO:0008006" key="3">
    <source>
        <dbReference type="Google" id="ProtNLM"/>
    </source>
</evidence>
<name>A0AAV1R3M8_9ROSI</name>
<protein>
    <recommendedName>
        <fullName evidence="3">Late embryogenesis abundant protein</fullName>
    </recommendedName>
</protein>
<dbReference type="Proteomes" id="UP001314170">
    <property type="component" value="Unassembled WGS sequence"/>
</dbReference>
<evidence type="ECO:0000313" key="2">
    <source>
        <dbReference type="Proteomes" id="UP001314170"/>
    </source>
</evidence>
<sequence length="122" mass="14418">MESKDKVKEVVKGPNGLMYNGIMCFDEEAKCVKEKEVKEEVVTNVEKELHTNVGEMPIMDKVRNTKFIDLDNQWWMSNIFSHILHVDVDEMPMMHKVWDIEDESGEDHFDMQETRTFNHAKE</sequence>
<reference evidence="1 2" key="1">
    <citation type="submission" date="2024-01" db="EMBL/GenBank/DDBJ databases">
        <authorList>
            <person name="Waweru B."/>
        </authorList>
    </citation>
    <scope>NUCLEOTIDE SEQUENCE [LARGE SCALE GENOMIC DNA]</scope>
</reference>
<proteinExistence type="predicted"/>
<dbReference type="EMBL" id="CAWUPB010000857">
    <property type="protein sequence ID" value="CAK7327630.1"/>
    <property type="molecule type" value="Genomic_DNA"/>
</dbReference>
<comment type="caution">
    <text evidence="1">The sequence shown here is derived from an EMBL/GenBank/DDBJ whole genome shotgun (WGS) entry which is preliminary data.</text>
</comment>
<evidence type="ECO:0000313" key="1">
    <source>
        <dbReference type="EMBL" id="CAK7327630.1"/>
    </source>
</evidence>
<keyword evidence="2" id="KW-1185">Reference proteome</keyword>